<dbReference type="EMBL" id="LGGP01000268">
    <property type="protein sequence ID" value="KUK79366.1"/>
    <property type="molecule type" value="Genomic_DNA"/>
</dbReference>
<name>A0A101HM64_9BACT</name>
<evidence type="ECO:0000313" key="2">
    <source>
        <dbReference type="Proteomes" id="UP000054092"/>
    </source>
</evidence>
<reference evidence="2" key="1">
    <citation type="journal article" date="2015" name="MBio">
        <title>Genome-Resolved Metagenomic Analysis Reveals Roles for Candidate Phyla and Other Microbial Community Members in Biogeochemical Transformations in Oil Reservoirs.</title>
        <authorList>
            <person name="Hu P."/>
            <person name="Tom L."/>
            <person name="Singh A."/>
            <person name="Thomas B.C."/>
            <person name="Baker B.J."/>
            <person name="Piceno Y.M."/>
            <person name="Andersen G.L."/>
            <person name="Banfield J.F."/>
        </authorList>
    </citation>
    <scope>NUCLEOTIDE SEQUENCE [LARGE SCALE GENOMIC DNA]</scope>
</reference>
<protein>
    <submittedName>
        <fullName evidence="1">Uncharacterized protein</fullName>
    </submittedName>
</protein>
<dbReference type="AlphaFoldDB" id="A0A101HM64"/>
<dbReference type="Proteomes" id="UP000054092">
    <property type="component" value="Unassembled WGS sequence"/>
</dbReference>
<sequence>MFRMDNRIVELASHELDLHPEARLDDLYKLFYQGTFGPKHLMEDQAVALRYLAEEIDCDKFDQVLWQDVSYMENFFRLNLVLVKNRQVLIDDLFRALVASSRVGASMTREDWKLEWQRIEAVLRDSLPESIFTPESTISVKDALESGRLLHHSSYYKRSYHPHYRVISREWFERLIGTTY</sequence>
<organism evidence="1 2">
    <name type="scientific">Mesotoga prima</name>
    <dbReference type="NCBI Taxonomy" id="1184387"/>
    <lineage>
        <taxon>Bacteria</taxon>
        <taxon>Thermotogati</taxon>
        <taxon>Thermotogota</taxon>
        <taxon>Thermotogae</taxon>
        <taxon>Kosmotogales</taxon>
        <taxon>Kosmotogaceae</taxon>
        <taxon>Mesotoga</taxon>
    </lineage>
</organism>
<gene>
    <name evidence="1" type="ORF">XD94_1396</name>
</gene>
<proteinExistence type="predicted"/>
<comment type="caution">
    <text evidence="1">The sequence shown here is derived from an EMBL/GenBank/DDBJ whole genome shotgun (WGS) entry which is preliminary data.</text>
</comment>
<dbReference type="PATRIC" id="fig|1184387.3.peg.1862"/>
<evidence type="ECO:0000313" key="1">
    <source>
        <dbReference type="EMBL" id="KUK79366.1"/>
    </source>
</evidence>
<accession>A0A101HM64</accession>